<organism evidence="2 3">
    <name type="scientific">Amnibacterium soli</name>
    <dbReference type="NCBI Taxonomy" id="1282736"/>
    <lineage>
        <taxon>Bacteria</taxon>
        <taxon>Bacillati</taxon>
        <taxon>Actinomycetota</taxon>
        <taxon>Actinomycetes</taxon>
        <taxon>Micrococcales</taxon>
        <taxon>Microbacteriaceae</taxon>
        <taxon>Amnibacterium</taxon>
    </lineage>
</organism>
<dbReference type="RefSeq" id="WP_345481516.1">
    <property type="nucleotide sequence ID" value="NZ_BAABLP010000005.1"/>
</dbReference>
<feature type="transmembrane region" description="Helical" evidence="1">
    <location>
        <begin position="135"/>
        <end position="154"/>
    </location>
</feature>
<feature type="transmembrane region" description="Helical" evidence="1">
    <location>
        <begin position="111"/>
        <end position="129"/>
    </location>
</feature>
<keyword evidence="1" id="KW-0472">Membrane</keyword>
<accession>A0ABP8ZAH9</accession>
<protein>
    <submittedName>
        <fullName evidence="2">Uncharacterized protein</fullName>
    </submittedName>
</protein>
<keyword evidence="1" id="KW-0812">Transmembrane</keyword>
<keyword evidence="3" id="KW-1185">Reference proteome</keyword>
<evidence type="ECO:0000313" key="3">
    <source>
        <dbReference type="Proteomes" id="UP001500121"/>
    </source>
</evidence>
<keyword evidence="1" id="KW-1133">Transmembrane helix</keyword>
<feature type="transmembrane region" description="Helical" evidence="1">
    <location>
        <begin position="77"/>
        <end position="99"/>
    </location>
</feature>
<dbReference type="Proteomes" id="UP001500121">
    <property type="component" value="Unassembled WGS sequence"/>
</dbReference>
<reference evidence="3" key="1">
    <citation type="journal article" date="2019" name="Int. J. Syst. Evol. Microbiol.">
        <title>The Global Catalogue of Microorganisms (GCM) 10K type strain sequencing project: providing services to taxonomists for standard genome sequencing and annotation.</title>
        <authorList>
            <consortium name="The Broad Institute Genomics Platform"/>
            <consortium name="The Broad Institute Genome Sequencing Center for Infectious Disease"/>
            <person name="Wu L."/>
            <person name="Ma J."/>
        </authorList>
    </citation>
    <scope>NUCLEOTIDE SEQUENCE [LARGE SCALE GENOMIC DNA]</scope>
    <source>
        <strain evidence="3">JCM 19015</strain>
    </source>
</reference>
<gene>
    <name evidence="2" type="ORF">GCM10025783_24370</name>
</gene>
<feature type="transmembrane region" description="Helical" evidence="1">
    <location>
        <begin position="25"/>
        <end position="48"/>
    </location>
</feature>
<name>A0ABP8ZAH9_9MICO</name>
<evidence type="ECO:0000313" key="2">
    <source>
        <dbReference type="EMBL" id="GAA4751030.1"/>
    </source>
</evidence>
<proteinExistence type="predicted"/>
<sequence>MSASAAPTASSLEPAPSTVVWSYRLYLIGAVLGLIGLVLSLVLLPATIDAAVQSANSQLQGRDTQGVDVEAFARGTAIGATVLSVVLSVVFAVLVIVFARKLRQGRNWARIVLLVIAVLQIFGALGTYGVGALHFLVMAAAAVLSFLPASNAWFNRAKTRADLLTPRPFTCGQP</sequence>
<dbReference type="EMBL" id="BAABLP010000005">
    <property type="protein sequence ID" value="GAA4751030.1"/>
    <property type="molecule type" value="Genomic_DNA"/>
</dbReference>
<comment type="caution">
    <text evidence="2">The sequence shown here is derived from an EMBL/GenBank/DDBJ whole genome shotgun (WGS) entry which is preliminary data.</text>
</comment>
<evidence type="ECO:0000256" key="1">
    <source>
        <dbReference type="SAM" id="Phobius"/>
    </source>
</evidence>